<keyword evidence="2" id="KW-0812">Transmembrane</keyword>
<proteinExistence type="predicted"/>
<evidence type="ECO:0000313" key="4">
    <source>
        <dbReference type="Proteomes" id="UP000015241"/>
    </source>
</evidence>
<feature type="compositionally biased region" description="Low complexity" evidence="1">
    <location>
        <begin position="316"/>
        <end position="329"/>
    </location>
</feature>
<name>S8G7J9_FOMSC</name>
<dbReference type="InParanoid" id="S8G7J9"/>
<dbReference type="eggNOG" id="ENOG502SRMA">
    <property type="taxonomic scope" value="Eukaryota"/>
</dbReference>
<dbReference type="HOGENOM" id="CLU_051224_1_0_1"/>
<dbReference type="Proteomes" id="UP000015241">
    <property type="component" value="Unassembled WGS sequence"/>
</dbReference>
<feature type="transmembrane region" description="Helical" evidence="2">
    <location>
        <begin position="6"/>
        <end position="32"/>
    </location>
</feature>
<feature type="transmembrane region" description="Helical" evidence="2">
    <location>
        <begin position="120"/>
        <end position="142"/>
    </location>
</feature>
<dbReference type="STRING" id="743788.S8G7J9"/>
<dbReference type="AlphaFoldDB" id="S8G7J9"/>
<evidence type="ECO:0000256" key="2">
    <source>
        <dbReference type="SAM" id="Phobius"/>
    </source>
</evidence>
<reference evidence="3 4" key="1">
    <citation type="journal article" date="2012" name="Science">
        <title>The Paleozoic origin of enzymatic lignin decomposition reconstructed from 31 fungal genomes.</title>
        <authorList>
            <person name="Floudas D."/>
            <person name="Binder M."/>
            <person name="Riley R."/>
            <person name="Barry K."/>
            <person name="Blanchette R.A."/>
            <person name="Henrissat B."/>
            <person name="Martinez A.T."/>
            <person name="Otillar R."/>
            <person name="Spatafora J.W."/>
            <person name="Yadav J.S."/>
            <person name="Aerts A."/>
            <person name="Benoit I."/>
            <person name="Boyd A."/>
            <person name="Carlson A."/>
            <person name="Copeland A."/>
            <person name="Coutinho P.M."/>
            <person name="de Vries R.P."/>
            <person name="Ferreira P."/>
            <person name="Findley K."/>
            <person name="Foster B."/>
            <person name="Gaskell J."/>
            <person name="Glotzer D."/>
            <person name="Gorecki P."/>
            <person name="Heitman J."/>
            <person name="Hesse C."/>
            <person name="Hori C."/>
            <person name="Igarashi K."/>
            <person name="Jurgens J.A."/>
            <person name="Kallen N."/>
            <person name="Kersten P."/>
            <person name="Kohler A."/>
            <person name="Kuees U."/>
            <person name="Kumar T.K.A."/>
            <person name="Kuo A."/>
            <person name="LaButti K."/>
            <person name="Larrondo L.F."/>
            <person name="Lindquist E."/>
            <person name="Ling A."/>
            <person name="Lombard V."/>
            <person name="Lucas S."/>
            <person name="Lundell T."/>
            <person name="Martin R."/>
            <person name="McLaughlin D.J."/>
            <person name="Morgenstern I."/>
            <person name="Morin E."/>
            <person name="Murat C."/>
            <person name="Nagy L.G."/>
            <person name="Nolan M."/>
            <person name="Ohm R.A."/>
            <person name="Patyshakuliyeva A."/>
            <person name="Rokas A."/>
            <person name="Ruiz-Duenas F.J."/>
            <person name="Sabat G."/>
            <person name="Salamov A."/>
            <person name="Samejima M."/>
            <person name="Schmutz J."/>
            <person name="Slot J.C."/>
            <person name="St John F."/>
            <person name="Stenlid J."/>
            <person name="Sun H."/>
            <person name="Sun S."/>
            <person name="Syed K."/>
            <person name="Tsang A."/>
            <person name="Wiebenga A."/>
            <person name="Young D."/>
            <person name="Pisabarro A."/>
            <person name="Eastwood D.C."/>
            <person name="Martin F."/>
            <person name="Cullen D."/>
            <person name="Grigoriev I.V."/>
            <person name="Hibbett D.S."/>
        </authorList>
    </citation>
    <scope>NUCLEOTIDE SEQUENCE</scope>
    <source>
        <strain evidence="4">FP-58527</strain>
    </source>
</reference>
<organism evidence="3 4">
    <name type="scientific">Fomitopsis schrenkii</name>
    <name type="common">Brown rot fungus</name>
    <dbReference type="NCBI Taxonomy" id="2126942"/>
    <lineage>
        <taxon>Eukaryota</taxon>
        <taxon>Fungi</taxon>
        <taxon>Dikarya</taxon>
        <taxon>Basidiomycota</taxon>
        <taxon>Agaricomycotina</taxon>
        <taxon>Agaricomycetes</taxon>
        <taxon>Polyporales</taxon>
        <taxon>Fomitopsis</taxon>
    </lineage>
</organism>
<keyword evidence="4" id="KW-1185">Reference proteome</keyword>
<protein>
    <recommendedName>
        <fullName evidence="5">MARVEL domain-containing protein</fullName>
    </recommendedName>
</protein>
<dbReference type="OrthoDB" id="3188789at2759"/>
<keyword evidence="2" id="KW-1133">Transmembrane helix</keyword>
<gene>
    <name evidence="3" type="ORF">FOMPIDRAFT_1044577</name>
</gene>
<sequence>MRNPFVLLRFVLFFFLLYLNILALGFAAWNIAAARRASFNESGAPVFVLFNTILTIIYLLLALVELVQPSFWSPKIVLECVWVAAFSVLGLAASIDITVSGPLLACQGGVHMNTCASSTLLVVVSWVSSSLLLLYLFGLIGITSAHSTSLADVWGAAVTSVPWFEVLQRPESSASGRTLSYPKDPESQDFENPVFKDDESLCFDESAKPLSTWKPAAGFIRPSLTVVSISAPFSKSVEGFRPEWAKDVKPRRGVDAPFLAPNTSQKSAAPRMKMKSHWSSTTASTYAPPVLPPKTRSPLGRQRSGDGMVEIPSQMSLPVISPSPSRPISYGIFPEDVQDPDMPIKSCRRSNWIRADSGSR</sequence>
<feature type="transmembrane region" description="Helical" evidence="2">
    <location>
        <begin position="76"/>
        <end position="99"/>
    </location>
</feature>
<accession>S8G7J9</accession>
<feature type="transmembrane region" description="Helical" evidence="2">
    <location>
        <begin position="44"/>
        <end position="64"/>
    </location>
</feature>
<evidence type="ECO:0008006" key="5">
    <source>
        <dbReference type="Google" id="ProtNLM"/>
    </source>
</evidence>
<dbReference type="EMBL" id="KE504122">
    <property type="protein sequence ID" value="EPT06115.1"/>
    <property type="molecule type" value="Genomic_DNA"/>
</dbReference>
<evidence type="ECO:0000313" key="3">
    <source>
        <dbReference type="EMBL" id="EPT06115.1"/>
    </source>
</evidence>
<feature type="region of interest" description="Disordered" evidence="1">
    <location>
        <begin position="255"/>
        <end position="360"/>
    </location>
</feature>
<keyword evidence="2" id="KW-0472">Membrane</keyword>
<evidence type="ECO:0000256" key="1">
    <source>
        <dbReference type="SAM" id="MobiDB-lite"/>
    </source>
</evidence>